<evidence type="ECO:0000256" key="3">
    <source>
        <dbReference type="ARBA" id="ARBA00005698"/>
    </source>
</evidence>
<dbReference type="GO" id="GO:0008137">
    <property type="term" value="F:NADH dehydrogenase (ubiquinone) activity"/>
    <property type="evidence" value="ECO:0007669"/>
    <property type="project" value="UniProtKB-UniRule"/>
</dbReference>
<evidence type="ECO:0000256" key="6">
    <source>
        <dbReference type="ARBA" id="ARBA00022448"/>
    </source>
</evidence>
<comment type="subcellular location">
    <subcellularLocation>
        <location evidence="2">Plastid</location>
        <location evidence="2">Chloroplast thylakoid membrane</location>
        <topology evidence="2">Multi-pass membrane protein</topology>
    </subcellularLocation>
</comment>
<feature type="transmembrane region" description="Helical" evidence="20">
    <location>
        <begin position="59"/>
        <end position="80"/>
    </location>
</feature>
<dbReference type="GO" id="GO:0048038">
    <property type="term" value="F:quinone binding"/>
    <property type="evidence" value="ECO:0007669"/>
    <property type="project" value="UniProtKB-KW"/>
</dbReference>
<keyword evidence="11 20" id="KW-0521">NADP</keyword>
<evidence type="ECO:0000256" key="13">
    <source>
        <dbReference type="ARBA" id="ARBA00022967"/>
    </source>
</evidence>
<evidence type="ECO:0000256" key="2">
    <source>
        <dbReference type="ARBA" id="ARBA00004454"/>
    </source>
</evidence>
<keyword evidence="10 20" id="KW-0874">Quinone</keyword>
<dbReference type="GO" id="GO:0009535">
    <property type="term" value="C:chloroplast thylakoid membrane"/>
    <property type="evidence" value="ECO:0007669"/>
    <property type="project" value="UniProtKB-SubCell"/>
</dbReference>
<evidence type="ECO:0000256" key="7">
    <source>
        <dbReference type="ARBA" id="ARBA00022528"/>
    </source>
</evidence>
<dbReference type="Gene3D" id="1.20.120.1200">
    <property type="entry name" value="NADH-ubiquinone/plastoquinone oxidoreductase chain 6, subunit NuoJ"/>
    <property type="match status" value="1"/>
</dbReference>
<proteinExistence type="inferred from homology"/>
<keyword evidence="13" id="KW-1278">Translocase</keyword>
<protein>
    <recommendedName>
        <fullName evidence="5 20">NAD(P)H-quinone oxidoreductase subunit 6, chloroplastic</fullName>
        <ecNumber evidence="20">7.1.1.-</ecNumber>
    </recommendedName>
</protein>
<evidence type="ECO:0000256" key="16">
    <source>
        <dbReference type="ARBA" id="ARBA00023078"/>
    </source>
</evidence>
<comment type="catalytic activity">
    <reaction evidence="19 20">
        <text>a plastoquinone + NADH + (n+1) H(+)(in) = a plastoquinol + NAD(+) + n H(+)(out)</text>
        <dbReference type="Rhea" id="RHEA:42608"/>
        <dbReference type="Rhea" id="RHEA-COMP:9561"/>
        <dbReference type="Rhea" id="RHEA-COMP:9562"/>
        <dbReference type="ChEBI" id="CHEBI:15378"/>
        <dbReference type="ChEBI" id="CHEBI:17757"/>
        <dbReference type="ChEBI" id="CHEBI:57540"/>
        <dbReference type="ChEBI" id="CHEBI:57945"/>
        <dbReference type="ChEBI" id="CHEBI:62192"/>
    </reaction>
</comment>
<accession>A0A291R7C1</accession>
<dbReference type="InterPro" id="IPR042106">
    <property type="entry name" value="Nuo/plastoQ_OxRdtase_6_NuoJ"/>
</dbReference>
<evidence type="ECO:0000256" key="9">
    <source>
        <dbReference type="ARBA" id="ARBA00022692"/>
    </source>
</evidence>
<dbReference type="AlphaFoldDB" id="A0A291R7C1"/>
<evidence type="ECO:0000256" key="10">
    <source>
        <dbReference type="ARBA" id="ARBA00022719"/>
    </source>
</evidence>
<evidence type="ECO:0000313" key="21">
    <source>
        <dbReference type="EMBL" id="ATL58344.1"/>
    </source>
</evidence>
<comment type="function">
    <text evidence="1 20">NDH shuttles electrons from NAD(P)H:plastoquinone, via FMN and iron-sulfur (Fe-S) centers, to quinones in the photosynthetic chain and possibly in a chloroplast respiratory chain. The immediate electron acceptor for the enzyme in this species is believed to be plastoquinone. Couples the redox reaction to proton translocation, and thus conserves the redox energy in a proton gradient.</text>
</comment>
<evidence type="ECO:0000256" key="5">
    <source>
        <dbReference type="ARBA" id="ARBA00018131"/>
    </source>
</evidence>
<keyword evidence="9 20" id="KW-0812">Transmembrane</keyword>
<evidence type="ECO:0000256" key="17">
    <source>
        <dbReference type="ARBA" id="ARBA00023136"/>
    </source>
</evidence>
<feature type="transmembrane region" description="Helical" evidence="20">
    <location>
        <begin position="92"/>
        <end position="115"/>
    </location>
</feature>
<feature type="transmembrane region" description="Helical" evidence="20">
    <location>
        <begin position="6"/>
        <end position="29"/>
    </location>
</feature>
<comment type="subunit">
    <text evidence="4 20">NDH is composed of at least 16 different subunits, 5 of which are encoded in the nucleus.</text>
</comment>
<geneLocation type="chloroplast" evidence="21"/>
<reference evidence="21" key="1">
    <citation type="submission" date="2017-05" db="EMBL/GenBank/DDBJ databases">
        <authorList>
            <person name="Song R."/>
            <person name="Chenine A.L."/>
            <person name="Ruprecht R.M."/>
        </authorList>
    </citation>
    <scope>NUCLEOTIDE SEQUENCE</scope>
</reference>
<dbReference type="PANTHER" id="PTHR48479">
    <property type="entry name" value="NAD(P)H-QUINONE OXIDOREDUCTASE SUBUNIT 6, CHLOROPLASTIC"/>
    <property type="match status" value="1"/>
</dbReference>
<dbReference type="InterPro" id="IPR050290">
    <property type="entry name" value="NAD(P)H-Q_Oxidoreduct_6"/>
</dbReference>
<evidence type="ECO:0000256" key="19">
    <source>
        <dbReference type="ARBA" id="ARBA00048026"/>
    </source>
</evidence>
<dbReference type="EMBL" id="MF177090">
    <property type="protein sequence ID" value="ATL58344.1"/>
    <property type="molecule type" value="Genomic_DNA"/>
</dbReference>
<evidence type="ECO:0000256" key="14">
    <source>
        <dbReference type="ARBA" id="ARBA00022989"/>
    </source>
</evidence>
<dbReference type="Pfam" id="PF00499">
    <property type="entry name" value="Oxidored_q3"/>
    <property type="match status" value="1"/>
</dbReference>
<name>A0A291R7C1_9MONI</name>
<dbReference type="InterPro" id="IPR001457">
    <property type="entry name" value="NADH_UbQ/plastoQ_OxRdtase_su6"/>
</dbReference>
<organism evidence="21">
    <name type="scientific">Azolla nilotica</name>
    <dbReference type="NCBI Taxonomy" id="336974"/>
    <lineage>
        <taxon>Eukaryota</taxon>
        <taxon>Viridiplantae</taxon>
        <taxon>Streptophyta</taxon>
        <taxon>Embryophyta</taxon>
        <taxon>Tracheophyta</taxon>
        <taxon>Polypodiopsida</taxon>
        <taxon>Polypodiidae</taxon>
        <taxon>Salviniales</taxon>
        <taxon>Salviniaceae</taxon>
        <taxon>Azolla</taxon>
    </lineage>
</organism>
<keyword evidence="12 20" id="KW-0618">Plastoquinone</keyword>
<keyword evidence="15 20" id="KW-0520">NAD</keyword>
<evidence type="ECO:0000256" key="12">
    <source>
        <dbReference type="ARBA" id="ARBA00022957"/>
    </source>
</evidence>
<keyword evidence="7 20" id="KW-0150">Chloroplast</keyword>
<evidence type="ECO:0000256" key="11">
    <source>
        <dbReference type="ARBA" id="ARBA00022857"/>
    </source>
</evidence>
<evidence type="ECO:0000256" key="15">
    <source>
        <dbReference type="ARBA" id="ARBA00023027"/>
    </source>
</evidence>
<keyword evidence="8 20" id="KW-0934">Plastid</keyword>
<feature type="transmembrane region" description="Helical" evidence="20">
    <location>
        <begin position="154"/>
        <end position="176"/>
    </location>
</feature>
<sequence>MNLSESIHQGILVLIELGILLGSLGVVSLTNVVHSAFLPGLVFTCVSPSYLVLNADSVAAAQLLIYVGAINVLIVSAVMVTDEPAGSRPSTYFNVGYSIASVVRTGLSLLLIVMIHGTKWSDVQSTDRLIFSVSVGDTSKNNVQEAGFQLLTTFIVPFELLSVLLLIALVGAITMARNDGLTTKKKVFPPSSQEKY</sequence>
<comment type="similarity">
    <text evidence="3 20">Belongs to the complex I subunit 6 family.</text>
</comment>
<keyword evidence="14 20" id="KW-1133">Transmembrane helix</keyword>
<comment type="catalytic activity">
    <reaction evidence="18 20">
        <text>a plastoquinone + NADPH + (n+1) H(+)(in) = a plastoquinol + NADP(+) + n H(+)(out)</text>
        <dbReference type="Rhea" id="RHEA:42612"/>
        <dbReference type="Rhea" id="RHEA-COMP:9561"/>
        <dbReference type="Rhea" id="RHEA-COMP:9562"/>
        <dbReference type="ChEBI" id="CHEBI:15378"/>
        <dbReference type="ChEBI" id="CHEBI:17757"/>
        <dbReference type="ChEBI" id="CHEBI:57783"/>
        <dbReference type="ChEBI" id="CHEBI:58349"/>
        <dbReference type="ChEBI" id="CHEBI:62192"/>
    </reaction>
</comment>
<evidence type="ECO:0000256" key="4">
    <source>
        <dbReference type="ARBA" id="ARBA00011199"/>
    </source>
</evidence>
<keyword evidence="6" id="KW-0813">Transport</keyword>
<dbReference type="EC" id="7.1.1.-" evidence="20"/>
<dbReference type="PANTHER" id="PTHR48479:SF1">
    <property type="entry name" value="NAD(P)H-QUINONE OXIDOREDUCTASE SUBUNIT 6, CHLOROPLASTIC"/>
    <property type="match status" value="1"/>
</dbReference>
<keyword evidence="16 20" id="KW-0793">Thylakoid</keyword>
<evidence type="ECO:0000256" key="18">
    <source>
        <dbReference type="ARBA" id="ARBA00047726"/>
    </source>
</evidence>
<evidence type="ECO:0000256" key="8">
    <source>
        <dbReference type="ARBA" id="ARBA00022640"/>
    </source>
</evidence>
<keyword evidence="17 20" id="KW-0472">Membrane</keyword>
<evidence type="ECO:0000256" key="1">
    <source>
        <dbReference type="ARBA" id="ARBA00004059"/>
    </source>
</evidence>
<evidence type="ECO:0000256" key="20">
    <source>
        <dbReference type="RuleBase" id="RU004431"/>
    </source>
</evidence>